<proteinExistence type="predicted"/>
<dbReference type="Proteomes" id="UP000266975">
    <property type="component" value="Unassembled WGS sequence"/>
</dbReference>
<organism evidence="1 2">
    <name type="scientific">Corynebacterium alimapuense</name>
    <dbReference type="NCBI Taxonomy" id="1576874"/>
    <lineage>
        <taxon>Bacteria</taxon>
        <taxon>Bacillati</taxon>
        <taxon>Actinomycetota</taxon>
        <taxon>Actinomycetes</taxon>
        <taxon>Mycobacteriales</taxon>
        <taxon>Corynebacteriaceae</taxon>
        <taxon>Corynebacterium</taxon>
    </lineage>
</organism>
<sequence length="144" mass="15662">MQRFFFTLVEIEHPADLPALRSVLARHHLQPGRQDPLLYGPSGQLPIIGGEPTAIEISWLGEGAVACYGQVHSITANPEQCQLLFELASQGCLVLGSEPGPPHVIICGGTHLPDVVIDDTLPPEWETVCFIDSPGQLHQLFHQS</sequence>
<keyword evidence="2" id="KW-1185">Reference proteome</keyword>
<comment type="caution">
    <text evidence="1">The sequence shown here is derived from an EMBL/GenBank/DDBJ whole genome shotgun (WGS) entry which is preliminary data.</text>
</comment>
<dbReference type="AlphaFoldDB" id="A0A3M8K8H4"/>
<gene>
    <name evidence="1" type="ORF">C5L39_04085</name>
</gene>
<name>A0A3M8K8H4_9CORY</name>
<protein>
    <submittedName>
        <fullName evidence="1">Uncharacterized protein</fullName>
    </submittedName>
</protein>
<evidence type="ECO:0000313" key="2">
    <source>
        <dbReference type="Proteomes" id="UP000266975"/>
    </source>
</evidence>
<dbReference type="EMBL" id="PTJO01000003">
    <property type="protein sequence ID" value="RNE49537.1"/>
    <property type="molecule type" value="Genomic_DNA"/>
</dbReference>
<reference evidence="1 2" key="1">
    <citation type="submission" date="2018-02" db="EMBL/GenBank/DDBJ databases">
        <title>Corynebacterium alimpuense sp. nov., a marine obligate actinomycete isolated from sediments of Valparaiso bay, Chile.</title>
        <authorList>
            <person name="Claverias F."/>
            <person name="Gonzales-Siles L."/>
            <person name="Salva-Serra F."/>
            <person name="Inganaes E."/>
            <person name="Molin K."/>
            <person name="Cumsille A."/>
            <person name="Undabarrena A."/>
            <person name="Couve E."/>
            <person name="Moore E.R.B."/>
            <person name="Gomila M."/>
            <person name="Camara B."/>
        </authorList>
    </citation>
    <scope>NUCLEOTIDE SEQUENCE [LARGE SCALE GENOMIC DNA]</scope>
    <source>
        <strain evidence="1 2">CCUG 69366</strain>
    </source>
</reference>
<accession>A0A3M8K8H4</accession>
<evidence type="ECO:0000313" key="1">
    <source>
        <dbReference type="EMBL" id="RNE49537.1"/>
    </source>
</evidence>